<feature type="region of interest" description="Disordered" evidence="1">
    <location>
        <begin position="75"/>
        <end position="102"/>
    </location>
</feature>
<gene>
    <name evidence="2" type="ORF">MetexDRAFT_2586</name>
</gene>
<dbReference type="AlphaFoldDB" id="H1KIX4"/>
<reference evidence="2 3" key="1">
    <citation type="submission" date="2011-09" db="EMBL/GenBank/DDBJ databases">
        <title>The draft genome of Methylobacterium extorquens DSM 13060.</title>
        <authorList>
            <consortium name="US DOE Joint Genome Institute (JGI-PGF)"/>
            <person name="Lucas S."/>
            <person name="Han J."/>
            <person name="Lapidus A."/>
            <person name="Cheng J.-F."/>
            <person name="Goodwin L."/>
            <person name="Pitluck S."/>
            <person name="Peters L."/>
            <person name="Land M.L."/>
            <person name="Hauser L."/>
            <person name="Koskimaki J."/>
            <person name="Halonen O."/>
            <person name="Pirttila A."/>
            <person name="Frank C."/>
            <person name="Woyke T.J."/>
        </authorList>
    </citation>
    <scope>NUCLEOTIDE SEQUENCE [LARGE SCALE GENOMIC DNA]</scope>
    <source>
        <strain evidence="2 3">DSM 13060</strain>
    </source>
</reference>
<sequence length="102" mass="11255">MVRGRLQKGLCLSRPLTIGCRLASATTRSPKPSPRVRGEGLASIAVAVCLRKRSVRQRAGDRGFRLQEQPLLVALHEQPERQSTEDHEGQQREADGADDVLD</sequence>
<evidence type="ECO:0000256" key="1">
    <source>
        <dbReference type="SAM" id="MobiDB-lite"/>
    </source>
</evidence>
<name>H1KIX4_METEX</name>
<dbReference type="Proteomes" id="UP000004382">
    <property type="component" value="Unassembled WGS sequence"/>
</dbReference>
<accession>H1KIX4</accession>
<proteinExistence type="predicted"/>
<evidence type="ECO:0000313" key="2">
    <source>
        <dbReference type="EMBL" id="EHP92515.1"/>
    </source>
</evidence>
<comment type="caution">
    <text evidence="2">The sequence shown here is derived from an EMBL/GenBank/DDBJ whole genome shotgun (WGS) entry which is preliminary data.</text>
</comment>
<organism evidence="2 3">
    <name type="scientific">Methylorubrum extorquens DSM 13060</name>
    <dbReference type="NCBI Taxonomy" id="882800"/>
    <lineage>
        <taxon>Bacteria</taxon>
        <taxon>Pseudomonadati</taxon>
        <taxon>Pseudomonadota</taxon>
        <taxon>Alphaproteobacteria</taxon>
        <taxon>Hyphomicrobiales</taxon>
        <taxon>Methylobacteriaceae</taxon>
        <taxon>Methylorubrum</taxon>
    </lineage>
</organism>
<dbReference type="EMBL" id="AGJK01000059">
    <property type="protein sequence ID" value="EHP92515.1"/>
    <property type="molecule type" value="Genomic_DNA"/>
</dbReference>
<evidence type="ECO:0000313" key="3">
    <source>
        <dbReference type="Proteomes" id="UP000004382"/>
    </source>
</evidence>
<feature type="compositionally biased region" description="Basic and acidic residues" evidence="1">
    <location>
        <begin position="77"/>
        <end position="95"/>
    </location>
</feature>
<protein>
    <submittedName>
        <fullName evidence="2">Uncharacterized protein</fullName>
    </submittedName>
</protein>